<dbReference type="EMBL" id="PIEU01000085">
    <property type="protein sequence ID" value="PZL72463.1"/>
    <property type="molecule type" value="Genomic_DNA"/>
</dbReference>
<dbReference type="GO" id="GO:0008652">
    <property type="term" value="P:amino acid biosynthetic process"/>
    <property type="evidence" value="ECO:0007669"/>
    <property type="project" value="UniProtKB-ARBA"/>
</dbReference>
<dbReference type="GO" id="GO:0046394">
    <property type="term" value="P:carboxylic acid biosynthetic process"/>
    <property type="evidence" value="ECO:0007669"/>
    <property type="project" value="UniProtKB-ARBA"/>
</dbReference>
<evidence type="ECO:0000256" key="6">
    <source>
        <dbReference type="ARBA" id="ARBA00022576"/>
    </source>
</evidence>
<dbReference type="PANTHER" id="PTHR42743">
    <property type="entry name" value="AMINO-ACID AMINOTRANSFERASE"/>
    <property type="match status" value="1"/>
</dbReference>
<dbReference type="InterPro" id="IPR036038">
    <property type="entry name" value="Aminotransferase-like"/>
</dbReference>
<accession>A0A2W3ZUA9</accession>
<gene>
    <name evidence="13" type="primary">dat</name>
    <name evidence="13" type="ORF">CI088_10595</name>
</gene>
<keyword evidence="8" id="KW-0663">Pyridoxal phosphate</keyword>
<evidence type="ECO:0000256" key="5">
    <source>
        <dbReference type="ARBA" id="ARBA00021779"/>
    </source>
</evidence>
<keyword evidence="6" id="KW-0032">Aminotransferase</keyword>
<dbReference type="CDD" id="cd01558">
    <property type="entry name" value="D-AAT_like"/>
    <property type="match status" value="1"/>
</dbReference>
<dbReference type="InterPro" id="IPR001544">
    <property type="entry name" value="Aminotrans_IV"/>
</dbReference>
<dbReference type="RefSeq" id="WP_111248169.1">
    <property type="nucleotide sequence ID" value="NZ_PIEU01000085.1"/>
</dbReference>
<dbReference type="Gene3D" id="3.30.470.10">
    <property type="match status" value="1"/>
</dbReference>
<dbReference type="AlphaFoldDB" id="A0A2W3ZUA9"/>
<reference evidence="13 14" key="1">
    <citation type="submission" date="2017-11" db="EMBL/GenBank/DDBJ databases">
        <title>Draft genome sequence of Enterococcus plantarum TRW2 strain isolated from lettuce.</title>
        <authorList>
            <person name="Kim E.B."/>
            <person name="Marco M.L."/>
            <person name="Williams T.R."/>
            <person name="You I.H."/>
        </authorList>
    </citation>
    <scope>NUCLEOTIDE SEQUENCE [LARGE SCALE GENOMIC DNA]</scope>
    <source>
        <strain evidence="13 14">TRW2</strain>
    </source>
</reference>
<protein>
    <recommendedName>
        <fullName evidence="5">D-alanine aminotransferase</fullName>
        <ecNumber evidence="4">2.6.1.21</ecNumber>
    </recommendedName>
    <alternativeName>
        <fullName evidence="11">D-amino acid aminotransferase</fullName>
    </alternativeName>
    <alternativeName>
        <fullName evidence="9">D-amino acid transaminase</fullName>
    </alternativeName>
    <alternativeName>
        <fullName evidence="10">D-aspartate aminotransferase</fullName>
    </alternativeName>
</protein>
<dbReference type="Gene3D" id="3.20.10.10">
    <property type="entry name" value="D-amino Acid Aminotransferase, subunit A, domain 2"/>
    <property type="match status" value="1"/>
</dbReference>
<dbReference type="STRING" id="1077675.BCR22_05415"/>
<keyword evidence="14" id="KW-1185">Reference proteome</keyword>
<evidence type="ECO:0000256" key="3">
    <source>
        <dbReference type="ARBA" id="ARBA00011738"/>
    </source>
</evidence>
<evidence type="ECO:0000256" key="11">
    <source>
        <dbReference type="ARBA" id="ARBA00033391"/>
    </source>
</evidence>
<evidence type="ECO:0000256" key="9">
    <source>
        <dbReference type="ARBA" id="ARBA00030138"/>
    </source>
</evidence>
<evidence type="ECO:0000313" key="14">
    <source>
        <dbReference type="Proteomes" id="UP000249828"/>
    </source>
</evidence>
<evidence type="ECO:0000256" key="2">
    <source>
        <dbReference type="ARBA" id="ARBA00009320"/>
    </source>
</evidence>
<proteinExistence type="inferred from homology"/>
<dbReference type="FunFam" id="3.20.10.10:FF:000002">
    <property type="entry name" value="D-alanine aminotransferase"/>
    <property type="match status" value="1"/>
</dbReference>
<comment type="subunit">
    <text evidence="3">Homodimer.</text>
</comment>
<dbReference type="InterPro" id="IPR043131">
    <property type="entry name" value="BCAT-like_N"/>
</dbReference>
<dbReference type="InterPro" id="IPR005784">
    <property type="entry name" value="D_amino_transT"/>
</dbReference>
<organism evidence="13 14">
    <name type="scientific">Enterococcus plantarum</name>
    <dbReference type="NCBI Taxonomy" id="1077675"/>
    <lineage>
        <taxon>Bacteria</taxon>
        <taxon>Bacillati</taxon>
        <taxon>Bacillota</taxon>
        <taxon>Bacilli</taxon>
        <taxon>Lactobacillales</taxon>
        <taxon>Enterococcaceae</taxon>
        <taxon>Enterococcus</taxon>
    </lineage>
</organism>
<dbReference type="FunFam" id="3.30.470.10:FF:000009">
    <property type="entry name" value="D-alanine aminotransferase"/>
    <property type="match status" value="1"/>
</dbReference>
<dbReference type="Proteomes" id="UP000249828">
    <property type="component" value="Unassembled WGS sequence"/>
</dbReference>
<comment type="caution">
    <text evidence="13">The sequence shown here is derived from an EMBL/GenBank/DDBJ whole genome shotgun (WGS) entry which is preliminary data.</text>
</comment>
<evidence type="ECO:0000256" key="1">
    <source>
        <dbReference type="ARBA" id="ARBA00001933"/>
    </source>
</evidence>
<dbReference type="InterPro" id="IPR043132">
    <property type="entry name" value="BCAT-like_C"/>
</dbReference>
<dbReference type="NCBIfam" id="TIGR01121">
    <property type="entry name" value="D_amino_aminoT"/>
    <property type="match status" value="1"/>
</dbReference>
<dbReference type="SUPFAM" id="SSF56752">
    <property type="entry name" value="D-aminoacid aminotransferase-like PLP-dependent enzymes"/>
    <property type="match status" value="1"/>
</dbReference>
<name>A0A2W3ZUA9_9ENTE</name>
<dbReference type="Pfam" id="PF01063">
    <property type="entry name" value="Aminotran_4"/>
    <property type="match status" value="1"/>
</dbReference>
<evidence type="ECO:0000256" key="4">
    <source>
        <dbReference type="ARBA" id="ARBA00012874"/>
    </source>
</evidence>
<evidence type="ECO:0000313" key="13">
    <source>
        <dbReference type="EMBL" id="PZL72463.1"/>
    </source>
</evidence>
<comment type="cofactor">
    <cofactor evidence="1">
        <name>pyridoxal 5'-phosphate</name>
        <dbReference type="ChEBI" id="CHEBI:597326"/>
    </cofactor>
</comment>
<evidence type="ECO:0000256" key="10">
    <source>
        <dbReference type="ARBA" id="ARBA00033316"/>
    </source>
</evidence>
<evidence type="ECO:0000256" key="8">
    <source>
        <dbReference type="ARBA" id="ARBA00022898"/>
    </source>
</evidence>
<dbReference type="GO" id="GO:0047810">
    <property type="term" value="F:D-alanine-2-oxoglutarate aminotransferase activity"/>
    <property type="evidence" value="ECO:0007669"/>
    <property type="project" value="UniProtKB-EC"/>
</dbReference>
<dbReference type="GO" id="GO:0046416">
    <property type="term" value="P:D-amino acid metabolic process"/>
    <property type="evidence" value="ECO:0007669"/>
    <property type="project" value="InterPro"/>
</dbReference>
<sequence>MHILWNDQIVEREAVKIDIEDRGYQYGDGLYEVVRVYNGHLYMVEEHLDRLWHGAEKIRMHLPFTKEELTANLKKLVELEGFKEGKLYFQVTRGIDSPRNHALPDPEKVKGVLTANYRPYERPVEKMEEGITVAVVPDTRWLHCDIKSLSLLGNVLSLDEARRQGFDDAVLVRDNKVTEASAANFWVVKDGTVYTHPDGQLILPGITKMKIIELAREMGIRVKEEAVSEEELFMADECFVSGSLTEIVPVIKVNDHIVGTGKPGEITKRLLNAYITSVDTVCGTSKNKGER</sequence>
<dbReference type="EC" id="2.6.1.21" evidence="4"/>
<dbReference type="PANTHER" id="PTHR42743:SF10">
    <property type="entry name" value="D-ALANINE AMINOTRANSFERASE"/>
    <property type="match status" value="1"/>
</dbReference>
<evidence type="ECO:0000256" key="7">
    <source>
        <dbReference type="ARBA" id="ARBA00022679"/>
    </source>
</evidence>
<keyword evidence="7" id="KW-0808">Transferase</keyword>
<comment type="catalytic activity">
    <reaction evidence="12">
        <text>D-alanine + 2-oxoglutarate = D-glutamate + pyruvate</text>
        <dbReference type="Rhea" id="RHEA:15869"/>
        <dbReference type="ChEBI" id="CHEBI:15361"/>
        <dbReference type="ChEBI" id="CHEBI:16810"/>
        <dbReference type="ChEBI" id="CHEBI:29986"/>
        <dbReference type="ChEBI" id="CHEBI:57416"/>
        <dbReference type="EC" id="2.6.1.21"/>
    </reaction>
</comment>
<dbReference type="GO" id="GO:0005829">
    <property type="term" value="C:cytosol"/>
    <property type="evidence" value="ECO:0007669"/>
    <property type="project" value="TreeGrafter"/>
</dbReference>
<evidence type="ECO:0000256" key="12">
    <source>
        <dbReference type="ARBA" id="ARBA00047911"/>
    </source>
</evidence>
<comment type="similarity">
    <text evidence="2">Belongs to the class-IV pyridoxal-phosphate-dependent aminotransferase family.</text>
</comment>
<dbReference type="GO" id="GO:0030170">
    <property type="term" value="F:pyridoxal phosphate binding"/>
    <property type="evidence" value="ECO:0007669"/>
    <property type="project" value="InterPro"/>
</dbReference>
<dbReference type="InterPro" id="IPR050571">
    <property type="entry name" value="Class-IV_PLP-Dep_Aminotrnsfr"/>
</dbReference>